<dbReference type="InterPro" id="IPR043129">
    <property type="entry name" value="ATPase_NBD"/>
</dbReference>
<protein>
    <submittedName>
        <fullName evidence="6">Hydantoinase oxoprolinase</fullName>
    </submittedName>
</protein>
<dbReference type="SUPFAM" id="SSF53067">
    <property type="entry name" value="Actin-like ATPase domain"/>
    <property type="match status" value="1"/>
</dbReference>
<evidence type="ECO:0000313" key="6">
    <source>
        <dbReference type="EMBL" id="KAF4345368.1"/>
    </source>
</evidence>
<feature type="domain" description="S-Me-THD-like C-terminal" evidence="5">
    <location>
        <begin position="783"/>
        <end position="987"/>
    </location>
</feature>
<dbReference type="InterPro" id="IPR008040">
    <property type="entry name" value="Hydant_A_N"/>
</dbReference>
<dbReference type="Gene3D" id="2.40.390.10">
    <property type="entry name" value="CV3147-like"/>
    <property type="match status" value="1"/>
</dbReference>
<dbReference type="InterPro" id="IPR002821">
    <property type="entry name" value="Hydantoinase_A"/>
</dbReference>
<dbReference type="InterPro" id="IPR010318">
    <property type="entry name" value="S-Me-THD_N"/>
</dbReference>
<reference evidence="6" key="1">
    <citation type="journal article" date="2017" name="Mycologia">
        <title>Fusarium algeriense, sp. nov., a novel toxigenic crown rot pathogen of durum wheat from Algeria is nested in the Fusarium burgessii species complex.</title>
        <authorList>
            <person name="Laraba I."/>
            <person name="Keddad A."/>
            <person name="Boureghda H."/>
            <person name="Abdallah N."/>
            <person name="Vaughan M.M."/>
            <person name="Proctor R.H."/>
            <person name="Busman M."/>
            <person name="O'Donnell K."/>
        </authorList>
    </citation>
    <scope>NUCLEOTIDE SEQUENCE</scope>
    <source>
        <strain evidence="6">NRRL 25174</strain>
    </source>
</reference>
<evidence type="ECO:0000259" key="2">
    <source>
        <dbReference type="Pfam" id="PF01968"/>
    </source>
</evidence>
<feature type="domain" description="S-Me-THD N-terminal" evidence="4">
    <location>
        <begin position="619"/>
        <end position="779"/>
    </location>
</feature>
<dbReference type="InterPro" id="IPR027479">
    <property type="entry name" value="S-Me-THD_N_sf"/>
</dbReference>
<evidence type="ECO:0000259" key="5">
    <source>
        <dbReference type="Pfam" id="PF20906"/>
    </source>
</evidence>
<feature type="domain" description="Hydantoinase/oxoprolinase N-terminal" evidence="3">
    <location>
        <begin position="11"/>
        <end position="203"/>
    </location>
</feature>
<evidence type="ECO:0000259" key="4">
    <source>
        <dbReference type="Pfam" id="PF06032"/>
    </source>
</evidence>
<dbReference type="PANTHER" id="PTHR11365">
    <property type="entry name" value="5-OXOPROLINASE RELATED"/>
    <property type="match status" value="1"/>
</dbReference>
<dbReference type="PANTHER" id="PTHR11365:SF10">
    <property type="entry name" value="HYDANTOINASE_OXOPROLINASE"/>
    <property type="match status" value="1"/>
</dbReference>
<proteinExistence type="predicted"/>
<dbReference type="EMBL" id="PVQB02000027">
    <property type="protein sequence ID" value="KAF4345368.1"/>
    <property type="molecule type" value="Genomic_DNA"/>
</dbReference>
<evidence type="ECO:0000313" key="7">
    <source>
        <dbReference type="Proteomes" id="UP000730481"/>
    </source>
</evidence>
<name>A0A9P5AVB4_9HYPO</name>
<dbReference type="GO" id="GO:0016787">
    <property type="term" value="F:hydrolase activity"/>
    <property type="evidence" value="ECO:0007669"/>
    <property type="project" value="InterPro"/>
</dbReference>
<feature type="region of interest" description="Disordered" evidence="1">
    <location>
        <begin position="568"/>
        <end position="601"/>
    </location>
</feature>
<organism evidence="6 7">
    <name type="scientific">Fusarium beomiforme</name>
    <dbReference type="NCBI Taxonomy" id="44412"/>
    <lineage>
        <taxon>Eukaryota</taxon>
        <taxon>Fungi</taxon>
        <taxon>Dikarya</taxon>
        <taxon>Ascomycota</taxon>
        <taxon>Pezizomycotina</taxon>
        <taxon>Sordariomycetes</taxon>
        <taxon>Hypocreomycetidae</taxon>
        <taxon>Hypocreales</taxon>
        <taxon>Nectriaceae</taxon>
        <taxon>Fusarium</taxon>
        <taxon>Fusarium burgessii species complex</taxon>
    </lineage>
</organism>
<dbReference type="Proteomes" id="UP000730481">
    <property type="component" value="Unassembled WGS sequence"/>
</dbReference>
<sequence length="1003" mass="106811">MTVVPLDKLYRIGVDVVKGGTNTDAVVACRTVQPDHDGPAKLPDEDIEILASHKSQTTADVTSGIRDAIHQVITAAKVPLDKVISVNIGTTHFINAVVQSNRQELERVAVVRLCGPFCREVPPFSDFPIPLRQVVEGYSAYVDGGLEIDGRCIKEVDPAEVIRHAGEIRKRGISTVVVVGIFSPLDTAPVSQEEQVKAVIKEHIPDADVICSRDIGRVGFIERENAAVLNATILKFAKRTIKSFQNAVLELGLDCPLYLTQNDGTVTEAAAAMLAPIKTFSSGATNSLTGAIFLSGIHKPGSDIDPKESQVIMVDIGGTTSDFAALSPSGFPRQASATALIGGVRTAFSMPEVLNIGLGGGSVVKRQASGTVTVGPLSVGHRLQTEAKCFGGDTLTATDIAVAQGANLGISPGKTTQLDSGIIAEATRRITAQLERSIDTMKTSSADVVLLLVGGGSIIQTTEPKNATRCIRPPFYKVANAVGAAIAKASGEVDRIIIPDGRRHSDIMEDLKAEALQEAYRNGARAGSAEVVELELIPLQYTTNNAVRAIAKAVGELEWSHSKTQAITDINGQKRNGKRNTEDEESGSHVHNEGGDGLDLGSYVPDVSPKTGEWYISETDLDFIGEGCGILGTGGGGSVYSALLHSRETLRSLPRRRMRVVESCRLPPEARVAMIAFAGAPSVSNERLIGGDELSTASEALSRFLGISGYDAMMAAEIGGSNGMRTFASAAAMDMPIIDADTMGRAFPRVDMALPYSFGEASPAPAVLSDARGNVQVIAQVEDSHRFETVIRSACVELGLYTALSLAPLPRNVVDRTCCLGGLSFAWFMGRAICLSRQRKEDPTKALLGVIPGGKLLYTGKVIDVKREIKGGWTIGTATLEPFTDEDEDIVVCGDERQLVLSYQNEFFSAQLRDPAGSMPNKMLCITPDLITVIDSHSGTALATHELRYGLRVAVLGMPAHPLWLTEAGLKAGGPSAFGLEDSYEPIGTEWKEPPSVFRTYKQ</sequence>
<accession>A0A9P5AVB4</accession>
<dbReference type="AlphaFoldDB" id="A0A9P5AVB4"/>
<dbReference type="SUPFAM" id="SSF160991">
    <property type="entry name" value="CV3147-like"/>
    <property type="match status" value="1"/>
</dbReference>
<dbReference type="InterPro" id="IPR024071">
    <property type="entry name" value="S-Me-THD_C_sf"/>
</dbReference>
<dbReference type="Pfam" id="PF20906">
    <property type="entry name" value="S-Me-THD_C"/>
    <property type="match status" value="1"/>
</dbReference>
<comment type="caution">
    <text evidence="6">The sequence shown here is derived from an EMBL/GenBank/DDBJ whole genome shotgun (WGS) entry which is preliminary data.</text>
</comment>
<dbReference type="InterPro" id="IPR045079">
    <property type="entry name" value="Oxoprolinase-like"/>
</dbReference>
<evidence type="ECO:0000256" key="1">
    <source>
        <dbReference type="SAM" id="MobiDB-lite"/>
    </source>
</evidence>
<dbReference type="OrthoDB" id="5404895at2759"/>
<dbReference type="Pfam" id="PF06032">
    <property type="entry name" value="S-Me-THD_N"/>
    <property type="match status" value="1"/>
</dbReference>
<feature type="domain" description="Hydantoinase A/oxoprolinase" evidence="2">
    <location>
        <begin position="223"/>
        <end position="438"/>
    </location>
</feature>
<keyword evidence="7" id="KW-1185">Reference proteome</keyword>
<reference evidence="6" key="2">
    <citation type="submission" date="2020-02" db="EMBL/GenBank/DDBJ databases">
        <title>Identification and distribution of gene clusters putatively required for synthesis of sphingolipid metabolism inhibitors in phylogenetically diverse species of the filamentous fungus Fusarium.</title>
        <authorList>
            <person name="Kim H.-S."/>
            <person name="Busman M."/>
            <person name="Brown D.W."/>
            <person name="Divon H."/>
            <person name="Uhlig S."/>
            <person name="Proctor R.H."/>
        </authorList>
    </citation>
    <scope>NUCLEOTIDE SEQUENCE</scope>
    <source>
        <strain evidence="6">NRRL 25174</strain>
    </source>
</reference>
<dbReference type="Gene3D" id="3.40.1610.10">
    <property type="entry name" value="CV3147-like domain"/>
    <property type="match status" value="1"/>
</dbReference>
<dbReference type="InterPro" id="IPR048350">
    <property type="entry name" value="S-Me-THD-like_C"/>
</dbReference>
<dbReference type="Pfam" id="PF01968">
    <property type="entry name" value="Hydantoinase_A"/>
    <property type="match status" value="1"/>
</dbReference>
<evidence type="ECO:0000259" key="3">
    <source>
        <dbReference type="Pfam" id="PF05378"/>
    </source>
</evidence>
<dbReference type="Pfam" id="PF05378">
    <property type="entry name" value="Hydant_A_N"/>
    <property type="match status" value="1"/>
</dbReference>
<gene>
    <name evidence="6" type="ORF">FBEOM_669</name>
</gene>